<name>A0ABV8A2K1_9GAMM</name>
<proteinExistence type="predicted"/>
<dbReference type="SUPFAM" id="SSF52540">
    <property type="entry name" value="P-loop containing nucleoside triphosphate hydrolases"/>
    <property type="match status" value="2"/>
</dbReference>
<dbReference type="InterPro" id="IPR027417">
    <property type="entry name" value="P-loop_NTPase"/>
</dbReference>
<dbReference type="Pfam" id="PF00005">
    <property type="entry name" value="ABC_tran"/>
    <property type="match status" value="2"/>
</dbReference>
<reference evidence="7" key="1">
    <citation type="journal article" date="2019" name="Int. J. Syst. Evol. Microbiol.">
        <title>The Global Catalogue of Microorganisms (GCM) 10K type strain sequencing project: providing services to taxonomists for standard genome sequencing and annotation.</title>
        <authorList>
            <consortium name="The Broad Institute Genomics Platform"/>
            <consortium name="The Broad Institute Genome Sequencing Center for Infectious Disease"/>
            <person name="Wu L."/>
            <person name="Ma J."/>
        </authorList>
    </citation>
    <scope>NUCLEOTIDE SEQUENCE [LARGE SCALE GENOMIC DNA]</scope>
    <source>
        <strain evidence="7">IBRC 10765</strain>
    </source>
</reference>
<evidence type="ECO:0000259" key="5">
    <source>
        <dbReference type="PROSITE" id="PS50893"/>
    </source>
</evidence>
<organism evidence="6 7">
    <name type="scientific">Saccharospirillum mangrovi</name>
    <dbReference type="NCBI Taxonomy" id="2161747"/>
    <lineage>
        <taxon>Bacteria</taxon>
        <taxon>Pseudomonadati</taxon>
        <taxon>Pseudomonadota</taxon>
        <taxon>Gammaproteobacteria</taxon>
        <taxon>Oceanospirillales</taxon>
        <taxon>Saccharospirillaceae</taxon>
        <taxon>Saccharospirillum</taxon>
    </lineage>
</organism>
<comment type="caution">
    <text evidence="6">The sequence shown here is derived from an EMBL/GenBank/DDBJ whole genome shotgun (WGS) entry which is preliminary data.</text>
</comment>
<dbReference type="InterPro" id="IPR003439">
    <property type="entry name" value="ABC_transporter-like_ATP-bd"/>
</dbReference>
<evidence type="ECO:0000256" key="3">
    <source>
        <dbReference type="ARBA" id="ARBA00022840"/>
    </source>
</evidence>
<dbReference type="InterPro" id="IPR003593">
    <property type="entry name" value="AAA+_ATPase"/>
</dbReference>
<keyword evidence="2" id="KW-0547">Nucleotide-binding</keyword>
<evidence type="ECO:0000256" key="4">
    <source>
        <dbReference type="SAM" id="MobiDB-lite"/>
    </source>
</evidence>
<dbReference type="PANTHER" id="PTHR19211:SF6">
    <property type="entry name" value="BLL7188 PROTEIN"/>
    <property type="match status" value="1"/>
</dbReference>
<protein>
    <submittedName>
        <fullName evidence="6">ATP-binding cassette domain-containing protein</fullName>
    </submittedName>
</protein>
<dbReference type="Gene3D" id="3.40.50.300">
    <property type="entry name" value="P-loop containing nucleotide triphosphate hydrolases"/>
    <property type="match status" value="2"/>
</dbReference>
<keyword evidence="7" id="KW-1185">Reference proteome</keyword>
<evidence type="ECO:0000313" key="6">
    <source>
        <dbReference type="EMBL" id="MFC3853813.1"/>
    </source>
</evidence>
<dbReference type="InterPro" id="IPR050611">
    <property type="entry name" value="ABCF"/>
</dbReference>
<feature type="region of interest" description="Disordered" evidence="4">
    <location>
        <begin position="255"/>
        <end position="279"/>
    </location>
</feature>
<evidence type="ECO:0000256" key="2">
    <source>
        <dbReference type="ARBA" id="ARBA00022741"/>
    </source>
</evidence>
<keyword evidence="1" id="KW-0677">Repeat</keyword>
<dbReference type="GO" id="GO:0005524">
    <property type="term" value="F:ATP binding"/>
    <property type="evidence" value="ECO:0007669"/>
    <property type="project" value="UniProtKB-KW"/>
</dbReference>
<dbReference type="PANTHER" id="PTHR19211">
    <property type="entry name" value="ATP-BINDING TRANSPORT PROTEIN-RELATED"/>
    <property type="match status" value="1"/>
</dbReference>
<feature type="domain" description="ABC transporter" evidence="5">
    <location>
        <begin position="6"/>
        <end position="239"/>
    </location>
</feature>
<dbReference type="SMART" id="SM00382">
    <property type="entry name" value="AAA"/>
    <property type="match status" value="2"/>
</dbReference>
<dbReference type="EMBL" id="JBHRYR010000004">
    <property type="protein sequence ID" value="MFC3853813.1"/>
    <property type="molecule type" value="Genomic_DNA"/>
</dbReference>
<sequence>MTNTVLSALGLTLGYAEQSLLLSSVDLHLPPVPMALVGRNGVGKSTLLRCLAKHLTPQSGHITATVPIAYLAQTERDAAPAMTVEEWLGVAPALAALDRLLAGNGSADDLLVLNDRWTLREDVEAQCAAYGLPTSILAQPMRSLSGGQRTRLALCRLNPSPETFLLLDEPTNHLDRAGRTWFYDWLFQHPGGALVASHDQDLLHRMTHIIELRSGSVFTYGSGWEGYLVSRQQEVARAEADKAHALRTLKHEARQLQEARERHARRERQGRKKAAQGDAPKILLGMMKARSEATGGRLKAQQQDAMEKEQARVRRAQDRLEIFDPLHFALSQPAERAGNLLLAQDLVLPYVQRAVSLQVDRGERWLIQGPNASGKSVLLQVLHKTLNPASGAVQGHYRSVLLDQHLALLCPHEPAIAAFQRLNPGWTEQAYRDSLALMRLRRERALLPIQELSGGERLKLALASVLMGPTTFDLVLLDEPDNHLDLESQHLLASTLSAFKGTLMVVTHSTQMAEALRVDQRLTF</sequence>
<dbReference type="Proteomes" id="UP001595617">
    <property type="component" value="Unassembled WGS sequence"/>
</dbReference>
<dbReference type="RefSeq" id="WP_380698069.1">
    <property type="nucleotide sequence ID" value="NZ_JBHRYR010000004.1"/>
</dbReference>
<evidence type="ECO:0000256" key="1">
    <source>
        <dbReference type="ARBA" id="ARBA00022737"/>
    </source>
</evidence>
<dbReference type="PROSITE" id="PS50893">
    <property type="entry name" value="ABC_TRANSPORTER_2"/>
    <property type="match status" value="1"/>
</dbReference>
<gene>
    <name evidence="6" type="ORF">ACFOOG_13295</name>
</gene>
<keyword evidence="3 6" id="KW-0067">ATP-binding</keyword>
<feature type="compositionally biased region" description="Basic residues" evidence="4">
    <location>
        <begin position="262"/>
        <end position="274"/>
    </location>
</feature>
<evidence type="ECO:0000313" key="7">
    <source>
        <dbReference type="Proteomes" id="UP001595617"/>
    </source>
</evidence>
<accession>A0ABV8A2K1</accession>